<proteinExistence type="inferred from homology"/>
<dbReference type="Pfam" id="PF00847">
    <property type="entry name" value="AP2"/>
    <property type="match status" value="1"/>
</dbReference>
<dbReference type="PROSITE" id="PS51032">
    <property type="entry name" value="AP2_ERF"/>
    <property type="match status" value="1"/>
</dbReference>
<dbReference type="SUPFAM" id="SSF54171">
    <property type="entry name" value="DNA-binding domain"/>
    <property type="match status" value="1"/>
</dbReference>
<reference evidence="11" key="1">
    <citation type="submission" date="2021-08" db="EMBL/GenBank/DDBJ databases">
        <title>WGS assembly of Ceratopteris richardii.</title>
        <authorList>
            <person name="Marchant D.B."/>
            <person name="Chen G."/>
            <person name="Jenkins J."/>
            <person name="Shu S."/>
            <person name="Leebens-Mack J."/>
            <person name="Grimwood J."/>
            <person name="Schmutz J."/>
            <person name="Soltis P."/>
            <person name="Soltis D."/>
            <person name="Chen Z.-H."/>
        </authorList>
    </citation>
    <scope>NUCLEOTIDE SEQUENCE</scope>
    <source>
        <strain evidence="11">Whitten #5841</strain>
        <tissue evidence="11">Leaf</tissue>
    </source>
</reference>
<sequence>MLPGLSTPTAMSPATSANSRNFRGVRRRSWGKWVSEVREPKKRSRIWLGSYHTQEAAARAYDTAVFYLRGPSAQLNFPESPPHISHCESYPAASPKSIQRAALERGSKYDKHSNSELVGTFASCIESRSGNGAAQSSPVDNAAKRFTEPTIRLDREVAFMTEAATESVSSSLSQRYLGLHSSSQSASTSSRGSVHMGPYVGVTPSVRDTFSASSINHRHCYAEINQHVDAGGCSSLHSNAVSMAPVNCPSSISFSGSLGFSLLPADEAAACFHHQSVTDLNPA</sequence>
<dbReference type="EMBL" id="CM035409">
    <property type="protein sequence ID" value="KAH7438346.1"/>
    <property type="molecule type" value="Genomic_DNA"/>
</dbReference>
<evidence type="ECO:0000256" key="3">
    <source>
        <dbReference type="ARBA" id="ARBA00023015"/>
    </source>
</evidence>
<keyword evidence="5" id="KW-0804">Transcription</keyword>
<dbReference type="PRINTS" id="PR00367">
    <property type="entry name" value="ETHRSPELEMNT"/>
</dbReference>
<evidence type="ECO:0000313" key="11">
    <source>
        <dbReference type="EMBL" id="KAH7438346.1"/>
    </source>
</evidence>
<evidence type="ECO:0000256" key="7">
    <source>
        <dbReference type="ARBA" id="ARBA00024343"/>
    </source>
</evidence>
<keyword evidence="12" id="KW-1185">Reference proteome</keyword>
<keyword evidence="3" id="KW-0805">Transcription regulation</keyword>
<dbReference type="GO" id="GO:0009873">
    <property type="term" value="P:ethylene-activated signaling pathway"/>
    <property type="evidence" value="ECO:0007669"/>
    <property type="project" value="UniProtKB-KW"/>
</dbReference>
<evidence type="ECO:0000256" key="1">
    <source>
        <dbReference type="ARBA" id="ARBA00004123"/>
    </source>
</evidence>
<dbReference type="GO" id="GO:0005634">
    <property type="term" value="C:nucleus"/>
    <property type="evidence" value="ECO:0007669"/>
    <property type="project" value="UniProtKB-SubCell"/>
</dbReference>
<evidence type="ECO:0000256" key="5">
    <source>
        <dbReference type="ARBA" id="ARBA00023163"/>
    </source>
</evidence>
<dbReference type="GO" id="GO:0003700">
    <property type="term" value="F:DNA-binding transcription factor activity"/>
    <property type="evidence" value="ECO:0007669"/>
    <property type="project" value="InterPro"/>
</dbReference>
<comment type="caution">
    <text evidence="11">The sequence shown here is derived from an EMBL/GenBank/DDBJ whole genome shotgun (WGS) entry which is preliminary data.</text>
</comment>
<dbReference type="CDD" id="cd00018">
    <property type="entry name" value="AP2"/>
    <property type="match status" value="1"/>
</dbReference>
<comment type="subcellular location">
    <subcellularLocation>
        <location evidence="1">Nucleus</location>
    </subcellularLocation>
</comment>
<evidence type="ECO:0000256" key="4">
    <source>
        <dbReference type="ARBA" id="ARBA00023125"/>
    </source>
</evidence>
<keyword evidence="4" id="KW-0238">DNA-binding</keyword>
<dbReference type="InterPro" id="IPR016177">
    <property type="entry name" value="DNA-bd_dom_sf"/>
</dbReference>
<keyword evidence="6" id="KW-0539">Nucleus</keyword>
<dbReference type="PANTHER" id="PTHR31729">
    <property type="entry name" value="ETHYLENE-RESPONSIVE TRANSCRIPTION FACTOR RAP2-1-RELATED"/>
    <property type="match status" value="1"/>
</dbReference>
<dbReference type="Proteomes" id="UP000825935">
    <property type="component" value="Chromosome 4"/>
</dbReference>
<feature type="domain" description="AP2/ERF" evidence="10">
    <location>
        <begin position="21"/>
        <end position="78"/>
    </location>
</feature>
<feature type="region of interest" description="Disordered" evidence="9">
    <location>
        <begin position="1"/>
        <end position="20"/>
    </location>
</feature>
<evidence type="ECO:0000256" key="8">
    <source>
        <dbReference type="ARBA" id="ARBA00037379"/>
    </source>
</evidence>
<comment type="similarity">
    <text evidence="7">Belongs to the AP2/ERF transcription factor family. ERF subfamily.</text>
</comment>
<dbReference type="Gene3D" id="3.30.730.10">
    <property type="entry name" value="AP2/ERF domain"/>
    <property type="match status" value="1"/>
</dbReference>
<keyword evidence="2" id="KW-0936">Ethylene signaling pathway</keyword>
<protein>
    <recommendedName>
        <fullName evidence="10">AP2/ERF domain-containing protein</fullName>
    </recommendedName>
</protein>
<dbReference type="FunFam" id="3.30.730.10:FF:000001">
    <property type="entry name" value="Ethylene-responsive transcription factor 2"/>
    <property type="match status" value="1"/>
</dbReference>
<evidence type="ECO:0000259" key="10">
    <source>
        <dbReference type="PROSITE" id="PS51032"/>
    </source>
</evidence>
<evidence type="ECO:0000256" key="9">
    <source>
        <dbReference type="SAM" id="MobiDB-lite"/>
    </source>
</evidence>
<name>A0A8T2UWR6_CERRI</name>
<dbReference type="InterPro" id="IPR001471">
    <property type="entry name" value="AP2/ERF_dom"/>
</dbReference>
<dbReference type="SMART" id="SM00380">
    <property type="entry name" value="AP2"/>
    <property type="match status" value="1"/>
</dbReference>
<gene>
    <name evidence="11" type="ORF">KP509_04G011100</name>
</gene>
<dbReference type="PANTHER" id="PTHR31729:SF16">
    <property type="entry name" value="OS04G0648900 PROTEIN"/>
    <property type="match status" value="1"/>
</dbReference>
<dbReference type="GO" id="GO:0003677">
    <property type="term" value="F:DNA binding"/>
    <property type="evidence" value="ECO:0007669"/>
    <property type="project" value="UniProtKB-KW"/>
</dbReference>
<evidence type="ECO:0000256" key="2">
    <source>
        <dbReference type="ARBA" id="ARBA00022745"/>
    </source>
</evidence>
<dbReference type="InterPro" id="IPR036955">
    <property type="entry name" value="AP2/ERF_dom_sf"/>
</dbReference>
<evidence type="ECO:0000256" key="6">
    <source>
        <dbReference type="ARBA" id="ARBA00023242"/>
    </source>
</evidence>
<evidence type="ECO:0000313" key="12">
    <source>
        <dbReference type="Proteomes" id="UP000825935"/>
    </source>
</evidence>
<dbReference type="OrthoDB" id="1937547at2759"/>
<organism evidence="11 12">
    <name type="scientific">Ceratopteris richardii</name>
    <name type="common">Triangle waterfern</name>
    <dbReference type="NCBI Taxonomy" id="49495"/>
    <lineage>
        <taxon>Eukaryota</taxon>
        <taxon>Viridiplantae</taxon>
        <taxon>Streptophyta</taxon>
        <taxon>Embryophyta</taxon>
        <taxon>Tracheophyta</taxon>
        <taxon>Polypodiopsida</taxon>
        <taxon>Polypodiidae</taxon>
        <taxon>Polypodiales</taxon>
        <taxon>Pteridineae</taxon>
        <taxon>Pteridaceae</taxon>
        <taxon>Parkerioideae</taxon>
        <taxon>Ceratopteris</taxon>
    </lineage>
</organism>
<comment type="function">
    <text evidence="8">Probably acts as a transcriptional activator. Binds to the GCC-box pathogenesis-related promoter element. May be involved in the regulation of gene expression by stress factors and by components of stress signal transduction pathways.</text>
</comment>
<accession>A0A8T2UWR6</accession>
<dbReference type="AlphaFoldDB" id="A0A8T2UWR6"/>